<keyword evidence="1" id="KW-0812">Transmembrane</keyword>
<dbReference type="VEuPathDB" id="TriTrypDB:TcIL3000_10_2710"/>
<dbReference type="AlphaFoldDB" id="G0UVU4"/>
<keyword evidence="1" id="KW-0472">Membrane</keyword>
<name>G0UVU4_TRYCI</name>
<evidence type="ECO:0000313" key="2">
    <source>
        <dbReference type="EMBL" id="CCC93510.1"/>
    </source>
</evidence>
<dbReference type="EMBL" id="HE575323">
    <property type="protein sequence ID" value="CCC93510.1"/>
    <property type="molecule type" value="Genomic_DNA"/>
</dbReference>
<evidence type="ECO:0000256" key="1">
    <source>
        <dbReference type="SAM" id="Phobius"/>
    </source>
</evidence>
<accession>G0UVU4</accession>
<proteinExistence type="predicted"/>
<protein>
    <submittedName>
        <fullName evidence="2">Uncharacterized protein TCIL3000_10_2710</fullName>
    </submittedName>
</protein>
<organism evidence="2">
    <name type="scientific">Trypanosoma congolense (strain IL3000)</name>
    <dbReference type="NCBI Taxonomy" id="1068625"/>
    <lineage>
        <taxon>Eukaryota</taxon>
        <taxon>Discoba</taxon>
        <taxon>Euglenozoa</taxon>
        <taxon>Kinetoplastea</taxon>
        <taxon>Metakinetoplastina</taxon>
        <taxon>Trypanosomatida</taxon>
        <taxon>Trypanosomatidae</taxon>
        <taxon>Trypanosoma</taxon>
        <taxon>Nannomonas</taxon>
    </lineage>
</organism>
<reference evidence="2" key="1">
    <citation type="journal article" date="2012" name="Proc. Natl. Acad. Sci. U.S.A.">
        <title>Antigenic diversity is generated by distinct evolutionary mechanisms in African trypanosome species.</title>
        <authorList>
            <person name="Jackson A.P."/>
            <person name="Berry A."/>
            <person name="Aslett M."/>
            <person name="Allison H.C."/>
            <person name="Burton P."/>
            <person name="Vavrova-Anderson J."/>
            <person name="Brown R."/>
            <person name="Browne H."/>
            <person name="Corton N."/>
            <person name="Hauser H."/>
            <person name="Gamble J."/>
            <person name="Gilderthorp R."/>
            <person name="Marcello L."/>
            <person name="McQuillan J."/>
            <person name="Otto T.D."/>
            <person name="Quail M.A."/>
            <person name="Sanders M.J."/>
            <person name="van Tonder A."/>
            <person name="Ginger M.L."/>
            <person name="Field M.C."/>
            <person name="Barry J.D."/>
            <person name="Hertz-Fowler C."/>
            <person name="Berriman M."/>
        </authorList>
    </citation>
    <scope>NUCLEOTIDE SEQUENCE</scope>
    <source>
        <strain evidence="2">IL3000</strain>
    </source>
</reference>
<keyword evidence="1" id="KW-1133">Transmembrane helix</keyword>
<gene>
    <name evidence="2" type="ORF">TCIL3000_10_2710</name>
</gene>
<sequence length="155" mass="18087">MLRRGCALRFVFSNRQHSDRERDRIARERQRRILYTAAGDVKLHGLLFLLWEEFRVPIVAVTAGVVFLVAYNRIVLYYSSLERAGERELDIKSEAGARQSGKLKSDRYLVKPWRQVDDPDFLNIPSHAGKGVYKSKLFEDDKPSTEPLYSERRRS</sequence>
<feature type="transmembrane region" description="Helical" evidence="1">
    <location>
        <begin position="57"/>
        <end position="78"/>
    </location>
</feature>